<dbReference type="NCBIfam" id="TIGR04056">
    <property type="entry name" value="OMP_RagA_SusC"/>
    <property type="match status" value="1"/>
</dbReference>
<name>A0A0D8JAD4_9BACT</name>
<evidence type="ECO:0000256" key="7">
    <source>
        <dbReference type="PROSITE-ProRule" id="PRU01360"/>
    </source>
</evidence>
<dbReference type="PROSITE" id="PS52016">
    <property type="entry name" value="TONB_DEPENDENT_REC_3"/>
    <property type="match status" value="1"/>
</dbReference>
<dbReference type="InterPro" id="IPR023997">
    <property type="entry name" value="TonB-dep_OMP_SusC/RagA_CS"/>
</dbReference>
<keyword evidence="5 7" id="KW-0472">Membrane</keyword>
<dbReference type="Gene3D" id="2.60.40.1120">
    <property type="entry name" value="Carboxypeptidase-like, regulatory domain"/>
    <property type="match status" value="1"/>
</dbReference>
<dbReference type="OrthoDB" id="9768177at2"/>
<dbReference type="RefSeq" id="WP_045030872.1">
    <property type="nucleotide sequence ID" value="NZ_JRHC01000003.1"/>
</dbReference>
<evidence type="ECO:0000256" key="5">
    <source>
        <dbReference type="ARBA" id="ARBA00023136"/>
    </source>
</evidence>
<evidence type="ECO:0000313" key="11">
    <source>
        <dbReference type="Proteomes" id="UP000032544"/>
    </source>
</evidence>
<dbReference type="AlphaFoldDB" id="A0A0D8JAD4"/>
<feature type="domain" description="TonB-dependent receptor plug" evidence="9">
    <location>
        <begin position="112"/>
        <end position="229"/>
    </location>
</feature>
<dbReference type="Proteomes" id="UP000032544">
    <property type="component" value="Unassembled WGS sequence"/>
</dbReference>
<evidence type="ECO:0000256" key="2">
    <source>
        <dbReference type="ARBA" id="ARBA00022448"/>
    </source>
</evidence>
<dbReference type="Pfam" id="PF13715">
    <property type="entry name" value="CarbopepD_reg_2"/>
    <property type="match status" value="1"/>
</dbReference>
<evidence type="ECO:0000259" key="9">
    <source>
        <dbReference type="Pfam" id="PF07715"/>
    </source>
</evidence>
<keyword evidence="6 7" id="KW-0998">Cell outer membrane</keyword>
<comment type="subcellular location">
    <subcellularLocation>
        <location evidence="1 7">Cell outer membrane</location>
        <topology evidence="1 7">Multi-pass membrane protein</topology>
    </subcellularLocation>
</comment>
<evidence type="ECO:0000256" key="1">
    <source>
        <dbReference type="ARBA" id="ARBA00004571"/>
    </source>
</evidence>
<dbReference type="GO" id="GO:0009279">
    <property type="term" value="C:cell outer membrane"/>
    <property type="evidence" value="ECO:0007669"/>
    <property type="project" value="UniProtKB-SubCell"/>
</dbReference>
<dbReference type="SUPFAM" id="SSF49464">
    <property type="entry name" value="Carboxypeptidase regulatory domain-like"/>
    <property type="match status" value="1"/>
</dbReference>
<dbReference type="SUPFAM" id="SSF56935">
    <property type="entry name" value="Porins"/>
    <property type="match status" value="1"/>
</dbReference>
<keyword evidence="11" id="KW-1185">Reference proteome</keyword>
<dbReference type="InterPro" id="IPR008969">
    <property type="entry name" value="CarboxyPept-like_regulatory"/>
</dbReference>
<dbReference type="InterPro" id="IPR037066">
    <property type="entry name" value="Plug_dom_sf"/>
</dbReference>
<evidence type="ECO:0000256" key="8">
    <source>
        <dbReference type="SAM" id="SignalP"/>
    </source>
</evidence>
<evidence type="ECO:0000256" key="3">
    <source>
        <dbReference type="ARBA" id="ARBA00022452"/>
    </source>
</evidence>
<evidence type="ECO:0000256" key="4">
    <source>
        <dbReference type="ARBA" id="ARBA00022692"/>
    </source>
</evidence>
<protein>
    <recommendedName>
        <fullName evidence="9">TonB-dependent receptor plug domain-containing protein</fullName>
    </recommendedName>
</protein>
<dbReference type="InterPro" id="IPR012910">
    <property type="entry name" value="Plug_dom"/>
</dbReference>
<keyword evidence="8" id="KW-0732">Signal</keyword>
<dbReference type="InterPro" id="IPR039426">
    <property type="entry name" value="TonB-dep_rcpt-like"/>
</dbReference>
<dbReference type="Gene3D" id="2.170.130.10">
    <property type="entry name" value="TonB-dependent receptor, plug domain"/>
    <property type="match status" value="1"/>
</dbReference>
<keyword evidence="3 7" id="KW-1134">Transmembrane beta strand</keyword>
<dbReference type="InterPro" id="IPR023996">
    <property type="entry name" value="TonB-dep_OMP_SusC/RagA"/>
</dbReference>
<dbReference type="Gene3D" id="2.40.170.20">
    <property type="entry name" value="TonB-dependent receptor, beta-barrel domain"/>
    <property type="match status" value="1"/>
</dbReference>
<dbReference type="EMBL" id="JRHC01000003">
    <property type="protein sequence ID" value="KJF43491.1"/>
    <property type="molecule type" value="Genomic_DNA"/>
</dbReference>
<comment type="caution">
    <text evidence="10">The sequence shown here is derived from an EMBL/GenBank/DDBJ whole genome shotgun (WGS) entry which is preliminary data.</text>
</comment>
<accession>A0A0D8JAD4</accession>
<evidence type="ECO:0000256" key="6">
    <source>
        <dbReference type="ARBA" id="ARBA00023237"/>
    </source>
</evidence>
<feature type="signal peptide" evidence="8">
    <location>
        <begin position="1"/>
        <end position="20"/>
    </location>
</feature>
<keyword evidence="2 7" id="KW-0813">Transport</keyword>
<proteinExistence type="inferred from homology"/>
<evidence type="ECO:0000313" key="10">
    <source>
        <dbReference type="EMBL" id="KJF43491.1"/>
    </source>
</evidence>
<dbReference type="PATRIC" id="fig|1544798.3.peg.3133"/>
<reference evidence="10 11" key="1">
    <citation type="submission" date="2014-09" db="EMBL/GenBank/DDBJ databases">
        <title>Draft Genome Sequence of Draconibacterium sp. JN14CK-3.</title>
        <authorList>
            <person name="Dong C."/>
            <person name="Lai Q."/>
            <person name="Shao Z."/>
        </authorList>
    </citation>
    <scope>NUCLEOTIDE SEQUENCE [LARGE SCALE GENOMIC DNA]</scope>
    <source>
        <strain evidence="10 11">JN14CK-3</strain>
    </source>
</reference>
<comment type="similarity">
    <text evidence="7">Belongs to the TonB-dependent receptor family.</text>
</comment>
<organism evidence="10 11">
    <name type="scientific">Draconibacterium sediminis</name>
    <dbReference type="NCBI Taxonomy" id="1544798"/>
    <lineage>
        <taxon>Bacteria</taxon>
        <taxon>Pseudomonadati</taxon>
        <taxon>Bacteroidota</taxon>
        <taxon>Bacteroidia</taxon>
        <taxon>Marinilabiliales</taxon>
        <taxon>Prolixibacteraceae</taxon>
        <taxon>Draconibacterium</taxon>
    </lineage>
</organism>
<keyword evidence="4 7" id="KW-0812">Transmembrane</keyword>
<feature type="chain" id="PRO_5002330738" description="TonB-dependent receptor plug domain-containing protein" evidence="8">
    <location>
        <begin position="21"/>
        <end position="1044"/>
    </location>
</feature>
<dbReference type="NCBIfam" id="TIGR04057">
    <property type="entry name" value="SusC_RagA_signa"/>
    <property type="match status" value="1"/>
</dbReference>
<dbReference type="InterPro" id="IPR036942">
    <property type="entry name" value="Beta-barrel_TonB_sf"/>
</dbReference>
<gene>
    <name evidence="10" type="ORF">LH29_14845</name>
</gene>
<dbReference type="STRING" id="1544798.LH29_14845"/>
<dbReference type="Pfam" id="PF07715">
    <property type="entry name" value="Plug"/>
    <property type="match status" value="1"/>
</dbReference>
<sequence length="1044" mass="118388">MQKTLLFLAVLFITAGSAMAQKTITGTVTGPDDVPIPGVTIIVKGTTTGTISVADGTYSLEVPEQENTLLFSFVGMKPQEVEIGNRTLIDVKMEADVIGLEEVVAIGYGTVKKKDLTGAVAQVNAEKLEKESSSNMTDVLRGAVPGLNVSFSSSAKGVSSASDMLIRGETSVRSDAGDQRSANAPLIVVDGMIYNGDLADINPNDIQAFDILKDASSAAIYGSRASNGVIIITTKKGKVGKPMITASASVGVAVIAHTALDWMTGDQFLDWRIAGFENKERHQIEKPGYYRHPDDAGVDLQTWKEYDGSGAVADIDQIWLNRLGLYPLEIANYKSGYQENWKDILYQTGLRQDYNISLSGATSNVNYYWSMGYTNNEGIRYNEEFETYRSRMNLEAKVNDWLKVGTNTQFSVRDQSDVVASDNWGQVTPYSQMYERDAEGNFTDVLEYAPTGNISASRNPWLDLEHMDNVETFTNLYSKLYAQLTLPYGFSFTSEFIPRFSWEEYYRHQSSEHPDWGKQGGIARRRHTKRYQWQLNNILKWNKTYGDHSFDFTFLQNAEKNQYWRSYMVRRQFQPSDVLGYHRMQAATEDVEISSNDTYSTADALMARMNYIYKGRYLFTGAWRRDGYSAFGQANPRANFGSAAFAWTVSEEDFFNVDWLDMFKLRLSYGDNGNRGVGTYDAMSSLATGKYVLQTDGTAGYVSQLYANRMANADLKWERTTAYNLGIDFSTFNGRLRGNIETYLMETTDLLIPRKLPSITGYSSVFSNLGQINNRGFELSLTSINMQKNDFNWNTNFAVSFNRNEIVSLYGDYDEDGNELDDPTNGWFIGHAIDEIWNYKTDGIWQLDEAEEAAKYSRKPGDYKIIDQLTEDTDGDGVPDAPDGYYTNDDKVFQGHSRPPWRWNLRNDFSWRNWEASIKMYAYTGYKTANNHLRNNDVFYDRGSSFNVPYWTPENPNNKWASVESYESGFTVYENNSFLRIDNVSLSYNVPENLLERIQVDRCMISFIASNPYVFTSWSWMDPERNSTWGFTPSTYTLKLNLTL</sequence>